<sequence>MNVIFNPYQLIKEELLKEKPIALQERILVHEEKPILAQDESESIVGFDEARESLAMDDSSLKDPIQMGSMLKLWRFKKKKKKSLPRFNVTKEENEILFDLEEKEIESNPSLEGLHFGCKQGNDKRVVYGQSILRHFFERTLREKLNLVSHISSDAILVQDVIGDKWSNCNGTTGLGQRIGPEFWARELD</sequence>
<dbReference type="Proteomes" id="UP001153076">
    <property type="component" value="Unassembled WGS sequence"/>
</dbReference>
<name>A0A9Q1K1Q0_9CARY</name>
<dbReference type="AlphaFoldDB" id="A0A9Q1K1Q0"/>
<comment type="caution">
    <text evidence="1">The sequence shown here is derived from an EMBL/GenBank/DDBJ whole genome shotgun (WGS) entry which is preliminary data.</text>
</comment>
<gene>
    <name evidence="1" type="ORF">Cgig2_034107</name>
</gene>
<organism evidence="1 2">
    <name type="scientific">Carnegiea gigantea</name>
    <dbReference type="NCBI Taxonomy" id="171969"/>
    <lineage>
        <taxon>Eukaryota</taxon>
        <taxon>Viridiplantae</taxon>
        <taxon>Streptophyta</taxon>
        <taxon>Embryophyta</taxon>
        <taxon>Tracheophyta</taxon>
        <taxon>Spermatophyta</taxon>
        <taxon>Magnoliopsida</taxon>
        <taxon>eudicotyledons</taxon>
        <taxon>Gunneridae</taxon>
        <taxon>Pentapetalae</taxon>
        <taxon>Caryophyllales</taxon>
        <taxon>Cactineae</taxon>
        <taxon>Cactaceae</taxon>
        <taxon>Cactoideae</taxon>
        <taxon>Echinocereeae</taxon>
        <taxon>Carnegiea</taxon>
    </lineage>
</organism>
<keyword evidence="2" id="KW-1185">Reference proteome</keyword>
<proteinExistence type="predicted"/>
<dbReference type="OrthoDB" id="6500128at2759"/>
<protein>
    <submittedName>
        <fullName evidence="1">Uncharacterized protein</fullName>
    </submittedName>
</protein>
<reference evidence="1" key="1">
    <citation type="submission" date="2022-04" db="EMBL/GenBank/DDBJ databases">
        <title>Carnegiea gigantea Genome sequencing and assembly v2.</title>
        <authorList>
            <person name="Copetti D."/>
            <person name="Sanderson M.J."/>
            <person name="Burquez A."/>
            <person name="Wojciechowski M.F."/>
        </authorList>
    </citation>
    <scope>NUCLEOTIDE SEQUENCE</scope>
    <source>
        <strain evidence="1">SGP5-SGP5p</strain>
        <tissue evidence="1">Aerial part</tissue>
    </source>
</reference>
<accession>A0A9Q1K1Q0</accession>
<dbReference type="EMBL" id="JAKOGI010000406">
    <property type="protein sequence ID" value="KAJ8435536.1"/>
    <property type="molecule type" value="Genomic_DNA"/>
</dbReference>
<evidence type="ECO:0000313" key="1">
    <source>
        <dbReference type="EMBL" id="KAJ8435536.1"/>
    </source>
</evidence>
<evidence type="ECO:0000313" key="2">
    <source>
        <dbReference type="Proteomes" id="UP001153076"/>
    </source>
</evidence>